<dbReference type="SUPFAM" id="SSF47473">
    <property type="entry name" value="EF-hand"/>
    <property type="match status" value="1"/>
</dbReference>
<feature type="domain" description="EF-hand" evidence="5">
    <location>
        <begin position="115"/>
        <end position="150"/>
    </location>
</feature>
<dbReference type="CDD" id="cd00051">
    <property type="entry name" value="EFh"/>
    <property type="match status" value="1"/>
</dbReference>
<keyword evidence="4" id="KW-0460">Magnesium</keyword>
<keyword evidence="3" id="KW-0106">Calcium</keyword>
<protein>
    <recommendedName>
        <fullName evidence="5">EF-hand domain-containing protein</fullName>
    </recommendedName>
</protein>
<feature type="domain" description="EF-hand" evidence="5">
    <location>
        <begin position="157"/>
        <end position="192"/>
    </location>
</feature>
<dbReference type="STRING" id="137246.A0A401SD32"/>
<accession>A0A401SD32</accession>
<dbReference type="InterPro" id="IPR018247">
    <property type="entry name" value="EF_Hand_1_Ca_BS"/>
</dbReference>
<evidence type="ECO:0000313" key="7">
    <source>
        <dbReference type="Proteomes" id="UP000287033"/>
    </source>
</evidence>
<sequence length="200" mass="23330">MAVFVTYCSLKYLAEYCLTKQYNNEADMVQKTVPANITEVKLYHRYHALAPEIVPRYFNDSADIKLPLELISEMPELKENPFHQKLLQVFSEDKQDNMSFNDFLNMFSILSDLTPQHLKAYYAFKVYDFNSDNFICQSDLEVMLGKLTGDEELSHEEVQLVCHKIMEEGDLDGDGKLSFADFEYMITRAPDFMSTFHIRI</sequence>
<evidence type="ECO:0000259" key="5">
    <source>
        <dbReference type="PROSITE" id="PS50222"/>
    </source>
</evidence>
<dbReference type="InterPro" id="IPR051433">
    <property type="entry name" value="CIBP"/>
</dbReference>
<dbReference type="InterPro" id="IPR002048">
    <property type="entry name" value="EF_hand_dom"/>
</dbReference>
<dbReference type="GO" id="GO:0000287">
    <property type="term" value="F:magnesium ion binding"/>
    <property type="evidence" value="ECO:0007669"/>
    <property type="project" value="TreeGrafter"/>
</dbReference>
<evidence type="ECO:0000256" key="1">
    <source>
        <dbReference type="ARBA" id="ARBA00022723"/>
    </source>
</evidence>
<organism evidence="6 7">
    <name type="scientific">Chiloscyllium punctatum</name>
    <name type="common">Brownbanded bambooshark</name>
    <name type="synonym">Hemiscyllium punctatum</name>
    <dbReference type="NCBI Taxonomy" id="137246"/>
    <lineage>
        <taxon>Eukaryota</taxon>
        <taxon>Metazoa</taxon>
        <taxon>Chordata</taxon>
        <taxon>Craniata</taxon>
        <taxon>Vertebrata</taxon>
        <taxon>Chondrichthyes</taxon>
        <taxon>Elasmobranchii</taxon>
        <taxon>Galeomorphii</taxon>
        <taxon>Galeoidea</taxon>
        <taxon>Orectolobiformes</taxon>
        <taxon>Hemiscylliidae</taxon>
        <taxon>Chiloscyllium</taxon>
    </lineage>
</organism>
<keyword evidence="7" id="KW-1185">Reference proteome</keyword>
<dbReference type="OMA" id="YMITRAP"/>
<keyword evidence="1" id="KW-0479">Metal-binding</keyword>
<evidence type="ECO:0000256" key="3">
    <source>
        <dbReference type="ARBA" id="ARBA00022837"/>
    </source>
</evidence>
<dbReference type="PROSITE" id="PS50222">
    <property type="entry name" value="EF_HAND_2"/>
    <property type="match status" value="2"/>
</dbReference>
<reference evidence="6 7" key="1">
    <citation type="journal article" date="2018" name="Nat. Ecol. Evol.">
        <title>Shark genomes provide insights into elasmobranch evolution and the origin of vertebrates.</title>
        <authorList>
            <person name="Hara Y"/>
            <person name="Yamaguchi K"/>
            <person name="Onimaru K"/>
            <person name="Kadota M"/>
            <person name="Koyanagi M"/>
            <person name="Keeley SD"/>
            <person name="Tatsumi K"/>
            <person name="Tanaka K"/>
            <person name="Motone F"/>
            <person name="Kageyama Y"/>
            <person name="Nozu R"/>
            <person name="Adachi N"/>
            <person name="Nishimura O"/>
            <person name="Nakagawa R"/>
            <person name="Tanegashima C"/>
            <person name="Kiyatake I"/>
            <person name="Matsumoto R"/>
            <person name="Murakumo K"/>
            <person name="Nishida K"/>
            <person name="Terakita A"/>
            <person name="Kuratani S"/>
            <person name="Sato K"/>
            <person name="Hyodo S Kuraku.S."/>
        </authorList>
    </citation>
    <scope>NUCLEOTIDE SEQUENCE [LARGE SCALE GENOMIC DNA]</scope>
</reference>
<name>A0A401SD32_CHIPU</name>
<evidence type="ECO:0000313" key="6">
    <source>
        <dbReference type="EMBL" id="GCC28316.1"/>
    </source>
</evidence>
<evidence type="ECO:0000256" key="2">
    <source>
        <dbReference type="ARBA" id="ARBA00022737"/>
    </source>
</evidence>
<dbReference type="PANTHER" id="PTHR45791">
    <property type="entry name" value="CALCIUM AND INTEGRIN BINDING FAMILY MEMBER 2"/>
    <property type="match status" value="1"/>
</dbReference>
<gene>
    <name evidence="6" type="ORF">chiPu_0006745</name>
</gene>
<dbReference type="AlphaFoldDB" id="A0A401SD32"/>
<evidence type="ECO:0000256" key="4">
    <source>
        <dbReference type="ARBA" id="ARBA00022842"/>
    </source>
</evidence>
<dbReference type="InterPro" id="IPR011992">
    <property type="entry name" value="EF-hand-dom_pair"/>
</dbReference>
<proteinExistence type="predicted"/>
<dbReference type="SMART" id="SM00054">
    <property type="entry name" value="EFh"/>
    <property type="match status" value="3"/>
</dbReference>
<dbReference type="Pfam" id="PF13499">
    <property type="entry name" value="EF-hand_7"/>
    <property type="match status" value="1"/>
</dbReference>
<dbReference type="PANTHER" id="PTHR45791:SF6">
    <property type="entry name" value="CALCIUM AND INTEGRIN BINDING FAMILY MEMBER 2"/>
    <property type="match status" value="1"/>
</dbReference>
<dbReference type="GO" id="GO:0055074">
    <property type="term" value="P:calcium ion homeostasis"/>
    <property type="evidence" value="ECO:0007669"/>
    <property type="project" value="TreeGrafter"/>
</dbReference>
<dbReference type="FunFam" id="1.10.238.10:FF:000035">
    <property type="entry name" value="Calcium and integrin-binding family member 2"/>
    <property type="match status" value="1"/>
</dbReference>
<dbReference type="OrthoDB" id="114727at2759"/>
<keyword evidence="2" id="KW-0677">Repeat</keyword>
<dbReference type="Gene3D" id="1.10.238.10">
    <property type="entry name" value="EF-hand"/>
    <property type="match status" value="2"/>
</dbReference>
<dbReference type="GO" id="GO:0005509">
    <property type="term" value="F:calcium ion binding"/>
    <property type="evidence" value="ECO:0007669"/>
    <property type="project" value="InterPro"/>
</dbReference>
<dbReference type="Proteomes" id="UP000287033">
    <property type="component" value="Unassembled WGS sequence"/>
</dbReference>
<dbReference type="EMBL" id="BEZZ01000199">
    <property type="protein sequence ID" value="GCC28316.1"/>
    <property type="molecule type" value="Genomic_DNA"/>
</dbReference>
<comment type="caution">
    <text evidence="6">The sequence shown here is derived from an EMBL/GenBank/DDBJ whole genome shotgun (WGS) entry which is preliminary data.</text>
</comment>
<dbReference type="PROSITE" id="PS00018">
    <property type="entry name" value="EF_HAND_1"/>
    <property type="match status" value="2"/>
</dbReference>